<dbReference type="GeneID" id="40312912"/>
<dbReference type="KEGG" id="bbes:BESB_079850"/>
<dbReference type="AlphaFoldDB" id="A0A2A9M745"/>
<feature type="region of interest" description="Disordered" evidence="1">
    <location>
        <begin position="141"/>
        <end position="177"/>
    </location>
</feature>
<dbReference type="OrthoDB" id="333293at2759"/>
<dbReference type="EMBL" id="NWUJ01000008">
    <property type="protein sequence ID" value="PFH33769.1"/>
    <property type="molecule type" value="Genomic_DNA"/>
</dbReference>
<sequence>MGSRLLGCEHECAARYSCSTGKLTGRSFWLYLCLGAALLCRLEYVSNLTAHAAPAAPRISGNDTAVEAANALENLSGAPTTDEEAQVVERGPENATEHAEDFWRSGASLDGIDGETSRKSTAVSFDSEALTGHKGFKLTRTTQTQSDGAKRFSKGGTKPLEAGKKEEGTSDGEYDDPDGRFASGEWFWSKGSYDLIELRSTFPSLEDRFRKWLASHRATKKSTNVCKQAKKDGRIPSAAYGDSPLKSFGYPEFDEETGLTILRSRLPLTPVSGFLTPIRVGAEDYYIQGTYDKIIAFLECFEEYEVIGSTLATDGHWVEDPEQGPLYVQIQNTREGVRSPIAGIRNALFRIGFAHLAKALRINAISRRFVGVSYDDILKGLNEVRQLSEFLPSSTTADVLAAWEDVMGTQDRKKQLASIVNAVTQAITRARLDPSHGWEKSEAVDLSAPLTMALTTYPRPAHGVRATLTLPSNRVTLGAIRDTLPKLFQQSLLGQALLAAVKRSSDAV</sequence>
<dbReference type="VEuPathDB" id="ToxoDB:BESB_079850"/>
<comment type="caution">
    <text evidence="2">The sequence shown here is derived from an EMBL/GenBank/DDBJ whole genome shotgun (WGS) entry which is preliminary data.</text>
</comment>
<proteinExistence type="predicted"/>
<dbReference type="Proteomes" id="UP000224006">
    <property type="component" value="Chromosome VII"/>
</dbReference>
<evidence type="ECO:0000313" key="3">
    <source>
        <dbReference type="Proteomes" id="UP000224006"/>
    </source>
</evidence>
<evidence type="ECO:0000256" key="1">
    <source>
        <dbReference type="SAM" id="MobiDB-lite"/>
    </source>
</evidence>
<protein>
    <submittedName>
        <fullName evidence="2">Uncharacterized protein</fullName>
    </submittedName>
</protein>
<keyword evidence="3" id="KW-1185">Reference proteome</keyword>
<dbReference type="RefSeq" id="XP_029217778.1">
    <property type="nucleotide sequence ID" value="XM_029366347.1"/>
</dbReference>
<evidence type="ECO:0000313" key="2">
    <source>
        <dbReference type="EMBL" id="PFH33769.1"/>
    </source>
</evidence>
<organism evidence="2 3">
    <name type="scientific">Besnoitia besnoiti</name>
    <name type="common">Apicomplexan protozoan</name>
    <dbReference type="NCBI Taxonomy" id="94643"/>
    <lineage>
        <taxon>Eukaryota</taxon>
        <taxon>Sar</taxon>
        <taxon>Alveolata</taxon>
        <taxon>Apicomplexa</taxon>
        <taxon>Conoidasida</taxon>
        <taxon>Coccidia</taxon>
        <taxon>Eucoccidiorida</taxon>
        <taxon>Eimeriorina</taxon>
        <taxon>Sarcocystidae</taxon>
        <taxon>Besnoitia</taxon>
    </lineage>
</organism>
<accession>A0A2A9M745</accession>
<gene>
    <name evidence="2" type="ORF">BESB_079850</name>
</gene>
<reference evidence="2 3" key="1">
    <citation type="submission" date="2017-09" db="EMBL/GenBank/DDBJ databases">
        <title>Genome sequencing of Besnoitia besnoiti strain Bb-Ger1.</title>
        <authorList>
            <person name="Schares G."/>
            <person name="Venepally P."/>
            <person name="Lorenzi H.A."/>
        </authorList>
    </citation>
    <scope>NUCLEOTIDE SEQUENCE [LARGE SCALE GENOMIC DNA]</scope>
    <source>
        <strain evidence="2 3">Bb-Ger1</strain>
    </source>
</reference>
<name>A0A2A9M745_BESBE</name>